<evidence type="ECO:0000313" key="3">
    <source>
        <dbReference type="Proteomes" id="UP001283361"/>
    </source>
</evidence>
<name>A0AAE0ZQR0_9GAST</name>
<proteinExistence type="predicted"/>
<accession>A0AAE0ZQR0</accession>
<gene>
    <name evidence="2" type="ORF">RRG08_001424</name>
</gene>
<feature type="region of interest" description="Disordered" evidence="1">
    <location>
        <begin position="1"/>
        <end position="38"/>
    </location>
</feature>
<comment type="caution">
    <text evidence="2">The sequence shown here is derived from an EMBL/GenBank/DDBJ whole genome shotgun (WGS) entry which is preliminary data.</text>
</comment>
<dbReference type="EMBL" id="JAWDGP010003518">
    <property type="protein sequence ID" value="KAK3773695.1"/>
    <property type="molecule type" value="Genomic_DNA"/>
</dbReference>
<sequence>MRIDQLEKHERITRIARTERDAEGWGGGGGGDISRPPLEISKVNKRHAFRCQSVQQKAVVLQGPVNIQPLRLAGSLINQLGNETVNTPADSQRKFR</sequence>
<dbReference type="Proteomes" id="UP001283361">
    <property type="component" value="Unassembled WGS sequence"/>
</dbReference>
<feature type="compositionally biased region" description="Basic and acidic residues" evidence="1">
    <location>
        <begin position="1"/>
        <end position="23"/>
    </location>
</feature>
<dbReference type="AlphaFoldDB" id="A0AAE0ZQR0"/>
<evidence type="ECO:0000256" key="1">
    <source>
        <dbReference type="SAM" id="MobiDB-lite"/>
    </source>
</evidence>
<evidence type="ECO:0000313" key="2">
    <source>
        <dbReference type="EMBL" id="KAK3773695.1"/>
    </source>
</evidence>
<organism evidence="2 3">
    <name type="scientific">Elysia crispata</name>
    <name type="common">lettuce slug</name>
    <dbReference type="NCBI Taxonomy" id="231223"/>
    <lineage>
        <taxon>Eukaryota</taxon>
        <taxon>Metazoa</taxon>
        <taxon>Spiralia</taxon>
        <taxon>Lophotrochozoa</taxon>
        <taxon>Mollusca</taxon>
        <taxon>Gastropoda</taxon>
        <taxon>Heterobranchia</taxon>
        <taxon>Euthyneura</taxon>
        <taxon>Panpulmonata</taxon>
        <taxon>Sacoglossa</taxon>
        <taxon>Placobranchoidea</taxon>
        <taxon>Plakobranchidae</taxon>
        <taxon>Elysia</taxon>
    </lineage>
</organism>
<keyword evidence="3" id="KW-1185">Reference proteome</keyword>
<protein>
    <submittedName>
        <fullName evidence="2">Uncharacterized protein</fullName>
    </submittedName>
</protein>
<reference evidence="2" key="1">
    <citation type="journal article" date="2023" name="G3 (Bethesda)">
        <title>A reference genome for the long-term kleptoplast-retaining sea slug Elysia crispata morphotype clarki.</title>
        <authorList>
            <person name="Eastman K.E."/>
            <person name="Pendleton A.L."/>
            <person name="Shaikh M.A."/>
            <person name="Suttiyut T."/>
            <person name="Ogas R."/>
            <person name="Tomko P."/>
            <person name="Gavelis G."/>
            <person name="Widhalm J.R."/>
            <person name="Wisecaver J.H."/>
        </authorList>
    </citation>
    <scope>NUCLEOTIDE SEQUENCE</scope>
    <source>
        <strain evidence="2">ECLA1</strain>
    </source>
</reference>